<dbReference type="Proteomes" id="UP000291121">
    <property type="component" value="Chromosome"/>
</dbReference>
<proteinExistence type="predicted"/>
<dbReference type="PANTHER" id="PTHR35894:SF5">
    <property type="entry name" value="MU-LIKE PROPHAGE FLUMU DNA TRANSPOSITION PROTEIN B"/>
    <property type="match status" value="1"/>
</dbReference>
<gene>
    <name evidence="2" type="ORF">CUN61_20650</name>
</gene>
<dbReference type="InterPro" id="IPR003593">
    <property type="entry name" value="AAA+_ATPase"/>
</dbReference>
<dbReference type="InterPro" id="IPR008868">
    <property type="entry name" value="TniB"/>
</dbReference>
<dbReference type="Gene3D" id="3.40.50.300">
    <property type="entry name" value="P-loop containing nucleotide triphosphate hydrolases"/>
    <property type="match status" value="1"/>
</dbReference>
<feature type="domain" description="AAA+ ATPase" evidence="1">
    <location>
        <begin position="53"/>
        <end position="174"/>
    </location>
</feature>
<protein>
    <recommendedName>
        <fullName evidence="1">AAA+ ATPase domain-containing protein</fullName>
    </recommendedName>
</protein>
<sequence length="289" mass="32089">MYDHLAPKTAIVADMSDDKRIDYCRKSFFIHTDFTKRVIDDMRTMIRMERGGTNVCRALVGDTGMGKTSLVKAIVAACNTTDSSPVAVVDLANTGRRTDLQEILVSLLGFTQPAQKMANINGTKLIKARIEELGLRLLVLDEANALVSATFFAEGNRTFLRAMSNPDIGLNLLLVGTPHCLGFLRKNDELPSRFGRIDMVCWDPVSVDFSRFLNGYLMLLPLRKRSAIDTLDMQQLIVRLGGQLTRDIKRILTDAAIYAIAHAIECITEEVILNSYNEALAFYAPNGVI</sequence>
<keyword evidence="3" id="KW-1185">Reference proteome</keyword>
<evidence type="ECO:0000313" key="3">
    <source>
        <dbReference type="Proteomes" id="UP000291121"/>
    </source>
</evidence>
<organism evidence="2 3">
    <name type="scientific">Pseudomonas arsenicoxydans</name>
    <dbReference type="NCBI Taxonomy" id="702115"/>
    <lineage>
        <taxon>Bacteria</taxon>
        <taxon>Pseudomonadati</taxon>
        <taxon>Pseudomonadota</taxon>
        <taxon>Gammaproteobacteria</taxon>
        <taxon>Pseudomonadales</taxon>
        <taxon>Pseudomonadaceae</taxon>
        <taxon>Pseudomonas</taxon>
    </lineage>
</organism>
<evidence type="ECO:0000259" key="1">
    <source>
        <dbReference type="SMART" id="SM00382"/>
    </source>
</evidence>
<dbReference type="PANTHER" id="PTHR35894">
    <property type="entry name" value="GENERAL SECRETION PATHWAY PROTEIN A-RELATED"/>
    <property type="match status" value="1"/>
</dbReference>
<dbReference type="SUPFAM" id="SSF52540">
    <property type="entry name" value="P-loop containing nucleoside triphosphate hydrolases"/>
    <property type="match status" value="1"/>
</dbReference>
<dbReference type="SMART" id="SM00382">
    <property type="entry name" value="AAA"/>
    <property type="match status" value="1"/>
</dbReference>
<dbReference type="Pfam" id="PF05621">
    <property type="entry name" value="TniB"/>
    <property type="match status" value="1"/>
</dbReference>
<dbReference type="RefSeq" id="WP_208668295.1">
    <property type="nucleotide sequence ID" value="NZ_CP024767.1"/>
</dbReference>
<reference evidence="2 3" key="1">
    <citation type="submission" date="2017-11" db="EMBL/GenBank/DDBJ databases">
        <title>Genome sequence of Pseudomonas arsenicoxydans ACM1.</title>
        <authorList>
            <person name="Nascimento F.X."/>
        </authorList>
    </citation>
    <scope>NUCLEOTIDE SEQUENCE [LARGE SCALE GENOMIC DNA]</scope>
    <source>
        <strain evidence="2 3">ACM1</strain>
    </source>
</reference>
<dbReference type="EMBL" id="CP024767">
    <property type="protein sequence ID" value="QAY86220.1"/>
    <property type="molecule type" value="Genomic_DNA"/>
</dbReference>
<dbReference type="AlphaFoldDB" id="A0A4P6G9P6"/>
<evidence type="ECO:0000313" key="2">
    <source>
        <dbReference type="EMBL" id="QAY86220.1"/>
    </source>
</evidence>
<accession>A0A4P6G9P6</accession>
<dbReference type="InterPro" id="IPR052026">
    <property type="entry name" value="ExeA_AAA_ATPase_DNA-bind"/>
</dbReference>
<dbReference type="InterPro" id="IPR027417">
    <property type="entry name" value="P-loop_NTPase"/>
</dbReference>
<name>A0A4P6G9P6_9PSED</name>